<dbReference type="InterPro" id="IPR013087">
    <property type="entry name" value="Znf_C2H2_type"/>
</dbReference>
<keyword evidence="7" id="KW-0010">Activator</keyword>
<dbReference type="GO" id="GO:0000981">
    <property type="term" value="F:DNA-binding transcription factor activity, RNA polymerase II-specific"/>
    <property type="evidence" value="ECO:0007669"/>
    <property type="project" value="TreeGrafter"/>
</dbReference>
<evidence type="ECO:0000256" key="1">
    <source>
        <dbReference type="ARBA" id="ARBA00004123"/>
    </source>
</evidence>
<feature type="domain" description="C2H2-type" evidence="12">
    <location>
        <begin position="79"/>
        <end position="103"/>
    </location>
</feature>
<dbReference type="EMBL" id="CDMC01000001">
    <property type="protein sequence ID" value="CEL01787.1"/>
    <property type="molecule type" value="Genomic_DNA"/>
</dbReference>
<evidence type="ECO:0000256" key="7">
    <source>
        <dbReference type="ARBA" id="ARBA00023159"/>
    </source>
</evidence>
<name>A0A0U5FQX9_ASPCI</name>
<evidence type="ECO:0000256" key="3">
    <source>
        <dbReference type="ARBA" id="ARBA00022737"/>
    </source>
</evidence>
<keyword evidence="5" id="KW-0862">Zinc</keyword>
<evidence type="ECO:0000313" key="14">
    <source>
        <dbReference type="Proteomes" id="UP000054771"/>
    </source>
</evidence>
<feature type="domain" description="C2H2-type" evidence="12">
    <location>
        <begin position="49"/>
        <end position="78"/>
    </location>
</feature>
<dbReference type="GO" id="GO:0008270">
    <property type="term" value="F:zinc ion binding"/>
    <property type="evidence" value="ECO:0007669"/>
    <property type="project" value="UniProtKB-KW"/>
</dbReference>
<keyword evidence="6" id="KW-0749">Sporulation</keyword>
<evidence type="ECO:0000256" key="8">
    <source>
        <dbReference type="ARBA" id="ARBA00023321"/>
    </source>
</evidence>
<evidence type="ECO:0000259" key="12">
    <source>
        <dbReference type="PROSITE" id="PS50157"/>
    </source>
</evidence>
<feature type="region of interest" description="Disordered" evidence="11">
    <location>
        <begin position="1"/>
        <end position="22"/>
    </location>
</feature>
<gene>
    <name evidence="13" type="ORF">ASPCAL01365</name>
</gene>
<comment type="subcellular location">
    <subcellularLocation>
        <location evidence="1">Nucleus</location>
    </subcellularLocation>
</comment>
<evidence type="ECO:0000256" key="5">
    <source>
        <dbReference type="ARBA" id="ARBA00022833"/>
    </source>
</evidence>
<dbReference type="OrthoDB" id="1658288at2759"/>
<dbReference type="Proteomes" id="UP000054771">
    <property type="component" value="Unassembled WGS sequence"/>
</dbReference>
<feature type="region of interest" description="Disordered" evidence="11">
    <location>
        <begin position="249"/>
        <end position="271"/>
    </location>
</feature>
<dbReference type="GO" id="GO:0005667">
    <property type="term" value="C:transcription regulator complex"/>
    <property type="evidence" value="ECO:0007669"/>
    <property type="project" value="TreeGrafter"/>
</dbReference>
<dbReference type="Pfam" id="PF00096">
    <property type="entry name" value="zf-C2H2"/>
    <property type="match status" value="1"/>
</dbReference>
<dbReference type="GO" id="GO:0005634">
    <property type="term" value="C:nucleus"/>
    <property type="evidence" value="ECO:0007669"/>
    <property type="project" value="UniProtKB-SubCell"/>
</dbReference>
<dbReference type="STRING" id="454130.A0A0U5FQX9"/>
<dbReference type="PROSITE" id="PS50157">
    <property type="entry name" value="ZINC_FINGER_C2H2_2"/>
    <property type="match status" value="2"/>
</dbReference>
<keyword evidence="3" id="KW-0677">Repeat</keyword>
<dbReference type="GO" id="GO:0000978">
    <property type="term" value="F:RNA polymerase II cis-regulatory region sequence-specific DNA binding"/>
    <property type="evidence" value="ECO:0007669"/>
    <property type="project" value="TreeGrafter"/>
</dbReference>
<dbReference type="GO" id="GO:0030435">
    <property type="term" value="P:sporulation resulting in formation of a cellular spore"/>
    <property type="evidence" value="ECO:0007669"/>
    <property type="project" value="UniProtKB-KW"/>
</dbReference>
<proteinExistence type="predicted"/>
<accession>A0A0U5FQX9</accession>
<dbReference type="PROSITE" id="PS00028">
    <property type="entry name" value="ZINC_FINGER_C2H2_1"/>
    <property type="match status" value="2"/>
</dbReference>
<dbReference type="SMART" id="SM00355">
    <property type="entry name" value="ZnF_C2H2"/>
    <property type="match status" value="2"/>
</dbReference>
<keyword evidence="14" id="KW-1185">Reference proteome</keyword>
<feature type="region of interest" description="Disordered" evidence="11">
    <location>
        <begin position="133"/>
        <end position="167"/>
    </location>
</feature>
<keyword evidence="4 10" id="KW-0863">Zinc-finger</keyword>
<keyword evidence="8" id="KW-0183">Conidiation</keyword>
<dbReference type="PANTHER" id="PTHR14003">
    <property type="entry name" value="TRANSCRIPTIONAL REPRESSOR PROTEIN YY"/>
    <property type="match status" value="1"/>
</dbReference>
<dbReference type="InterPro" id="IPR036236">
    <property type="entry name" value="Znf_C2H2_sf"/>
</dbReference>
<evidence type="ECO:0000256" key="6">
    <source>
        <dbReference type="ARBA" id="ARBA00022969"/>
    </source>
</evidence>
<dbReference type="SUPFAM" id="SSF57667">
    <property type="entry name" value="beta-beta-alpha zinc fingers"/>
    <property type="match status" value="1"/>
</dbReference>
<dbReference type="AlphaFoldDB" id="A0A0U5FQX9"/>
<reference evidence="14" key="1">
    <citation type="journal article" date="2016" name="Genome Announc.">
        <title>Draft genome sequences of fungus Aspergillus calidoustus.</title>
        <authorList>
            <person name="Horn F."/>
            <person name="Linde J."/>
            <person name="Mattern D.J."/>
            <person name="Walther G."/>
            <person name="Guthke R."/>
            <person name="Scherlach K."/>
            <person name="Martin K."/>
            <person name="Brakhage A.A."/>
            <person name="Petzke L."/>
            <person name="Valiante V."/>
        </authorList>
    </citation>
    <scope>NUCLEOTIDE SEQUENCE [LARGE SCALE GENOMIC DNA]</scope>
    <source>
        <strain evidence="14">SF006504</strain>
    </source>
</reference>
<dbReference type="PANTHER" id="PTHR14003:SF19">
    <property type="entry name" value="YY2 TRANSCRIPTION FACTOR"/>
    <property type="match status" value="1"/>
</dbReference>
<protein>
    <recommendedName>
        <fullName evidence="9">C2H2 type master regulator of conidiophore development brlA</fullName>
    </recommendedName>
</protein>
<dbReference type="Gene3D" id="3.30.160.60">
    <property type="entry name" value="Classic Zinc Finger"/>
    <property type="match status" value="2"/>
</dbReference>
<evidence type="ECO:0000256" key="4">
    <source>
        <dbReference type="ARBA" id="ARBA00022771"/>
    </source>
</evidence>
<dbReference type="GO" id="GO:0048315">
    <property type="term" value="P:conidium formation"/>
    <property type="evidence" value="ECO:0007669"/>
    <property type="project" value="UniProtKB-KW"/>
</dbReference>
<keyword evidence="2" id="KW-0479">Metal-binding</keyword>
<sequence length="1170" mass="130396">MNYPEDEDGASPALLPTKVGNGPIPRFAEPEEKAMPMHVLPSLNQSRLFICQHQGCEEAFTNRDQLRRHGSFHAGERQHVCWVPGCHRAFTRSDDLRAHTKTHGRRGGRNRYVATYDVTSDAYDPSYRGELTADGWPISKPTSNNNNGTFMSPSGEQAKSGRRDEDKPVGKVFAQLHDELTSLSPAAYENLRRVAAQFIQKTTPEDIAKIKVDLANMSRVQRSFLRVLEQKFAELRAVNEGISVDGRGPVTSSPVCSEAHREQDTPTEQVDSMQGANTFDIPLPGTNFQRPPLPPLPHFPPDTRPVVHPATVTDSGYASLRPQKFTAGGVERLASANPSNGHVATPSEAIRSERVGDSVFEETETADDDTRSIYSVMTNLGTSTIDGYVAVLAEELARMILLHEPTTDAMERIYDCLPHLLTALSLNIGTERFSRMHWEVMVFIHKYRRDIASTVRDIISEDRSEHNKRDASEGMTLQEKMARWMLNSEEDGATALAIPDLAHPSDYSEPDSEHNAALPAIQAYRDMIQSAPSYAKLLVDLRREMTIQPSNPDVLAEMHNRVIAMLPQSRRISRRGPPETFCMTFNVDWDPLAFVREQEYEEDPEIAIRDAIVVTGGIATAQATTCVEYLQQTWPSLGEQILNLIGKALRPPYTSLTSNRTPAICVSLVAGTISTPHYLQVTVAGHASWIAEIAQITAWMGSALRSSTTSDGIQLCSPAIGQDPGDPTSHGLTCRISYSMESQPRDQISLNGKCWHGLFRAPVIAKGFPISRRPASRPGLEIPLGMMATLTATTHLNSFNGKWVIKGFSTMLLPTHYEKDIMMWHLLYDAEGERISYTQGIQLSAVETHISSFQTARHILGWCSRSRLYAGSHDASYNVQPSRLPGVPENSPLYNTSISMGQIITRGPSFCLGKKDVPVHVTRNGYARKLKWISKKFVVLWDEEDQRGWLINGTSALLHLVRTALYRDKAGELSSLIAFDPAKLEYARPYQPESAAWVLSNKANLTQRIYAGDDELPTHFQNYVTGFYDVLEKMIDHQMYTSNANESPDAYTSRSQLKGWDFDDLASERDPIYPRVSQLDRAGRSWADLIKSIHAITLFGCKFGDIIPVNRTQMHKVVYTTYRAIIPGCFPRGSDGDHDSLPRRPVLCAGPSDRLSDMAYPGRIIGYMQV</sequence>
<evidence type="ECO:0000256" key="10">
    <source>
        <dbReference type="PROSITE-ProRule" id="PRU00042"/>
    </source>
</evidence>
<organism evidence="13 14">
    <name type="scientific">Aspergillus calidoustus</name>
    <dbReference type="NCBI Taxonomy" id="454130"/>
    <lineage>
        <taxon>Eukaryota</taxon>
        <taxon>Fungi</taxon>
        <taxon>Dikarya</taxon>
        <taxon>Ascomycota</taxon>
        <taxon>Pezizomycotina</taxon>
        <taxon>Eurotiomycetes</taxon>
        <taxon>Eurotiomycetidae</taxon>
        <taxon>Eurotiales</taxon>
        <taxon>Aspergillaceae</taxon>
        <taxon>Aspergillus</taxon>
        <taxon>Aspergillus subgen. Nidulantes</taxon>
    </lineage>
</organism>
<evidence type="ECO:0000256" key="2">
    <source>
        <dbReference type="ARBA" id="ARBA00022723"/>
    </source>
</evidence>
<evidence type="ECO:0000256" key="11">
    <source>
        <dbReference type="SAM" id="MobiDB-lite"/>
    </source>
</evidence>
<evidence type="ECO:0000256" key="9">
    <source>
        <dbReference type="ARBA" id="ARBA00044085"/>
    </source>
</evidence>
<evidence type="ECO:0000313" key="13">
    <source>
        <dbReference type="EMBL" id="CEL01787.1"/>
    </source>
</evidence>
<feature type="compositionally biased region" description="Polar residues" evidence="11">
    <location>
        <begin position="140"/>
        <end position="157"/>
    </location>
</feature>
<dbReference type="GO" id="GO:0000785">
    <property type="term" value="C:chromatin"/>
    <property type="evidence" value="ECO:0007669"/>
    <property type="project" value="TreeGrafter"/>
</dbReference>